<sequence>MQTKKTLKNISIVLVEPRSPGNIGSTARVMKNTGLTDLRIVTPPGNPVDHQSEEALYMACNATDVLGKAKLFPTIEAALKDVKMVVGTTRRTGKLRFPIFSLSEATEKIISLGPANKVAIFFGREDKGLKNEEIDICDLLLEISTHEDQPSLNLSHAVFAVCHSLFTSVVPTEPPFELADRDDVLKMYEHLETTLRTLDYGNHQKHGDYLLVTIMRNFKRLFGRSSLMEKESNMIRGILTSIDQAFERGAAAEDGPSQAHPEGACPLPEGKPRAAEDGKLPS</sequence>
<comment type="similarity">
    <text evidence="1">Belongs to the class IV-like SAM-binding methyltransferase superfamily. RNA methyltransferase TrmH family.</text>
</comment>
<organism evidence="7">
    <name type="scientific">hydrothermal vent metagenome</name>
    <dbReference type="NCBI Taxonomy" id="652676"/>
    <lineage>
        <taxon>unclassified sequences</taxon>
        <taxon>metagenomes</taxon>
        <taxon>ecological metagenomes</taxon>
    </lineage>
</organism>
<dbReference type="EMBL" id="UOEZ01000085">
    <property type="protein sequence ID" value="VAW39262.1"/>
    <property type="molecule type" value="Genomic_DNA"/>
</dbReference>
<evidence type="ECO:0000313" key="7">
    <source>
        <dbReference type="EMBL" id="VAW39262.1"/>
    </source>
</evidence>
<evidence type="ECO:0000256" key="5">
    <source>
        <dbReference type="SAM" id="MobiDB-lite"/>
    </source>
</evidence>
<evidence type="ECO:0000256" key="3">
    <source>
        <dbReference type="ARBA" id="ARBA00022679"/>
    </source>
</evidence>
<dbReference type="PANTHER" id="PTHR42786">
    <property type="entry name" value="TRNA/RRNA METHYLTRANSFERASE"/>
    <property type="match status" value="1"/>
</dbReference>
<keyword evidence="3" id="KW-0808">Transferase</keyword>
<feature type="domain" description="tRNA/rRNA methyltransferase SpoU type" evidence="6">
    <location>
        <begin position="10"/>
        <end position="162"/>
    </location>
</feature>
<dbReference type="GO" id="GO:0008173">
    <property type="term" value="F:RNA methyltransferase activity"/>
    <property type="evidence" value="ECO:0007669"/>
    <property type="project" value="InterPro"/>
</dbReference>
<keyword evidence="4" id="KW-0949">S-adenosyl-L-methionine</keyword>
<feature type="region of interest" description="Disordered" evidence="5">
    <location>
        <begin position="247"/>
        <end position="282"/>
    </location>
</feature>
<proteinExistence type="inferred from homology"/>
<dbReference type="InterPro" id="IPR029026">
    <property type="entry name" value="tRNA_m1G_MTases_N"/>
</dbReference>
<dbReference type="PANTHER" id="PTHR42786:SF2">
    <property type="entry name" value="TRNA (CYTIDINE_URIDINE-2'-O-)-METHYLTRANSFERASE TRMJ"/>
    <property type="match status" value="1"/>
</dbReference>
<dbReference type="PIRSF" id="PIRSF004808">
    <property type="entry name" value="LasT"/>
    <property type="match status" value="1"/>
</dbReference>
<dbReference type="InterPro" id="IPR001537">
    <property type="entry name" value="SpoU_MeTrfase"/>
</dbReference>
<evidence type="ECO:0000259" key="6">
    <source>
        <dbReference type="Pfam" id="PF00588"/>
    </source>
</evidence>
<dbReference type="CDD" id="cd18093">
    <property type="entry name" value="SpoU-like_TrmJ"/>
    <property type="match status" value="1"/>
</dbReference>
<dbReference type="Pfam" id="PF00588">
    <property type="entry name" value="SpoU_methylase"/>
    <property type="match status" value="1"/>
</dbReference>
<dbReference type="Gene3D" id="1.10.8.590">
    <property type="match status" value="1"/>
</dbReference>
<dbReference type="SUPFAM" id="SSF75217">
    <property type="entry name" value="alpha/beta knot"/>
    <property type="match status" value="1"/>
</dbReference>
<accession>A0A3B0VJP6</accession>
<dbReference type="NCBIfam" id="TIGR00050">
    <property type="entry name" value="rRNA_methyl_1"/>
    <property type="match status" value="1"/>
</dbReference>
<keyword evidence="2" id="KW-0489">Methyltransferase</keyword>
<dbReference type="GO" id="GO:0005829">
    <property type="term" value="C:cytosol"/>
    <property type="evidence" value="ECO:0007669"/>
    <property type="project" value="TreeGrafter"/>
</dbReference>
<evidence type="ECO:0000256" key="4">
    <source>
        <dbReference type="ARBA" id="ARBA00022691"/>
    </source>
</evidence>
<dbReference type="AlphaFoldDB" id="A0A3B0VJP6"/>
<gene>
    <name evidence="7" type="ORF">MNBD_DELTA02-1065</name>
</gene>
<evidence type="ECO:0000256" key="1">
    <source>
        <dbReference type="ARBA" id="ARBA00007228"/>
    </source>
</evidence>
<dbReference type="InterPro" id="IPR004384">
    <property type="entry name" value="RNA_MeTrfase_TrmJ/LasT"/>
</dbReference>
<dbReference type="InterPro" id="IPR029028">
    <property type="entry name" value="Alpha/beta_knot_MTases"/>
</dbReference>
<name>A0A3B0VJP6_9ZZZZ</name>
<feature type="compositionally biased region" description="Basic and acidic residues" evidence="5">
    <location>
        <begin position="270"/>
        <end position="282"/>
    </location>
</feature>
<dbReference type="GO" id="GO:0003723">
    <property type="term" value="F:RNA binding"/>
    <property type="evidence" value="ECO:0007669"/>
    <property type="project" value="InterPro"/>
</dbReference>
<protein>
    <recommendedName>
        <fullName evidence="6">tRNA/rRNA methyltransferase SpoU type domain-containing protein</fullName>
    </recommendedName>
</protein>
<reference evidence="7" key="1">
    <citation type="submission" date="2018-06" db="EMBL/GenBank/DDBJ databases">
        <authorList>
            <person name="Zhirakovskaya E."/>
        </authorList>
    </citation>
    <scope>NUCLEOTIDE SEQUENCE</scope>
</reference>
<evidence type="ECO:0000256" key="2">
    <source>
        <dbReference type="ARBA" id="ARBA00022603"/>
    </source>
</evidence>
<dbReference type="Gene3D" id="3.40.1280.10">
    <property type="match status" value="1"/>
</dbReference>
<dbReference type="GO" id="GO:0002128">
    <property type="term" value="P:tRNA nucleoside ribose methylation"/>
    <property type="evidence" value="ECO:0007669"/>
    <property type="project" value="TreeGrafter"/>
</dbReference>